<feature type="chain" id="PRO_5007089842" description="DUF3298 domain-containing protein" evidence="1">
    <location>
        <begin position="27"/>
        <end position="233"/>
    </location>
</feature>
<feature type="signal peptide" evidence="1">
    <location>
        <begin position="1"/>
        <end position="26"/>
    </location>
</feature>
<name>A0A100W3X3_9MYCO</name>
<evidence type="ECO:0000313" key="4">
    <source>
        <dbReference type="Proteomes" id="UP000069620"/>
    </source>
</evidence>
<dbReference type="RefSeq" id="WP_062831114.1">
    <property type="nucleotide sequence ID" value="NZ_BCSX01000045.1"/>
</dbReference>
<dbReference type="InterPro" id="IPR037126">
    <property type="entry name" value="PdaC/RsiV-like_sf"/>
</dbReference>
<comment type="caution">
    <text evidence="3">The sequence shown here is derived from an EMBL/GenBank/DDBJ whole genome shotgun (WGS) entry which is preliminary data.</text>
</comment>
<dbReference type="STRING" id="146020.RMCB_5261"/>
<keyword evidence="1" id="KW-0732">Signal</keyword>
<accession>A0A100W3X3</accession>
<dbReference type="AlphaFoldDB" id="A0A100W3X3"/>
<proteinExistence type="predicted"/>
<evidence type="ECO:0000313" key="3">
    <source>
        <dbReference type="EMBL" id="GAS91165.1"/>
    </source>
</evidence>
<protein>
    <recommendedName>
        <fullName evidence="2">DUF3298 domain-containing protein</fullName>
    </recommendedName>
</protein>
<reference evidence="4" key="2">
    <citation type="submission" date="2016-02" db="EMBL/GenBank/DDBJ databases">
        <title>Draft genome sequence of five rapidly growing Mycobacterium species.</title>
        <authorList>
            <person name="Katahira K."/>
            <person name="Gotou Y."/>
            <person name="Iida K."/>
            <person name="Ogura Y."/>
            <person name="Hayashi T."/>
        </authorList>
    </citation>
    <scope>NUCLEOTIDE SEQUENCE [LARGE SCALE GENOMIC DNA]</scope>
    <source>
        <strain evidence="4">JCM15654</strain>
    </source>
</reference>
<keyword evidence="4" id="KW-1185">Reference proteome</keyword>
<evidence type="ECO:0000256" key="1">
    <source>
        <dbReference type="SAM" id="SignalP"/>
    </source>
</evidence>
<feature type="domain" description="DUF3298" evidence="2">
    <location>
        <begin position="143"/>
        <end position="218"/>
    </location>
</feature>
<reference evidence="4" key="1">
    <citation type="journal article" date="2016" name="Genome Announc.">
        <title>Draft Genome Sequences of Five Rapidly Growing Mycobacterium Species, M. thermoresistibile, M. fortuitum subsp. acetamidolyticum, M. canariasense, M. brisbanense, and M. novocastrense.</title>
        <authorList>
            <person name="Katahira K."/>
            <person name="Ogura Y."/>
            <person name="Gotoh Y."/>
            <person name="Hayashi T."/>
        </authorList>
    </citation>
    <scope>NUCLEOTIDE SEQUENCE [LARGE SCALE GENOMIC DNA]</scope>
    <source>
        <strain evidence="4">JCM15654</strain>
    </source>
</reference>
<dbReference type="Gene3D" id="3.90.640.20">
    <property type="entry name" value="Heat-shock cognate protein, ATPase"/>
    <property type="match status" value="1"/>
</dbReference>
<evidence type="ECO:0000259" key="2">
    <source>
        <dbReference type="Pfam" id="PF11738"/>
    </source>
</evidence>
<dbReference type="Proteomes" id="UP000069620">
    <property type="component" value="Unassembled WGS sequence"/>
</dbReference>
<sequence>MPIKGLSAALGAVVVLVFGGTGIAVADTGTSNGVTYTVSSTPVDPGNGWKLEVGHIAGGDSAVAAAFNGASVASGKTMAGMLDRDEVLRDNATFYAKPAVSFRPATVAQVLSGVYFHQGAAHPLDYVTTVVIDSRTARPITLDDLFTDKQAGLNRLSQQTKLIFPKVYGGDAPMPDLRGNAPVEENFHNWMPTGDGLEIHFEDYQFAHGQPVITVPWSQLTDVLAPDMQVLAR</sequence>
<dbReference type="OrthoDB" id="4371734at2"/>
<dbReference type="InterPro" id="IPR021729">
    <property type="entry name" value="DUF3298"/>
</dbReference>
<organism evidence="3 4">
    <name type="scientific">Mycolicibacterium brisbanense</name>
    <dbReference type="NCBI Taxonomy" id="146020"/>
    <lineage>
        <taxon>Bacteria</taxon>
        <taxon>Bacillati</taxon>
        <taxon>Actinomycetota</taxon>
        <taxon>Actinomycetes</taxon>
        <taxon>Mycobacteriales</taxon>
        <taxon>Mycobacteriaceae</taxon>
        <taxon>Mycolicibacterium</taxon>
    </lineage>
</organism>
<dbReference type="EMBL" id="BCSX01000045">
    <property type="protein sequence ID" value="GAS91165.1"/>
    <property type="molecule type" value="Genomic_DNA"/>
</dbReference>
<dbReference type="Pfam" id="PF11738">
    <property type="entry name" value="DUF3298"/>
    <property type="match status" value="1"/>
</dbReference>
<gene>
    <name evidence="3" type="ORF">RMCB_5261</name>
</gene>